<accession>A0A381QVG1</accession>
<evidence type="ECO:0000313" key="1">
    <source>
        <dbReference type="EMBL" id="SUZ83375.1"/>
    </source>
</evidence>
<sequence length="355" mass="40830">MIMPSLPQQNKDHNLVTQFLRSIRYKSSSGQKPYGNALSILRAIFEASGQQHLLYLVKLRKLWFAEIDSFMARNSYPRNISVLRQFTVNDDFCQELAKTSVSPDFLQAVEKLNGESFKRSEQLNGQLQKRLKRLLSPEESELLKHKVRFKHLQTILHLTVYDGSIAQALRFETEAYLRIFHRLLPELKLDSINCHVGDLGQAQYDQRQVALLAKDWNQVTPPEVHERCMPAFLHRVSRGHAVLVLYVSTEEGLEYLKRTPGSDWLVQHLHKKRTELQEVLQRIAFVPKPELDLEQIRLRSVVLGEIDSEKLSSVTEITSRKSTASTSKTTLSAKEQFAKIRMHLNEGTSDEVNSA</sequence>
<dbReference type="EMBL" id="UINC01001548">
    <property type="protein sequence ID" value="SUZ83375.1"/>
    <property type="molecule type" value="Genomic_DNA"/>
</dbReference>
<proteinExistence type="predicted"/>
<organism evidence="1">
    <name type="scientific">marine metagenome</name>
    <dbReference type="NCBI Taxonomy" id="408172"/>
    <lineage>
        <taxon>unclassified sequences</taxon>
        <taxon>metagenomes</taxon>
        <taxon>ecological metagenomes</taxon>
    </lineage>
</organism>
<reference evidence="1" key="1">
    <citation type="submission" date="2018-05" db="EMBL/GenBank/DDBJ databases">
        <authorList>
            <person name="Lanie J.A."/>
            <person name="Ng W.-L."/>
            <person name="Kazmierczak K.M."/>
            <person name="Andrzejewski T.M."/>
            <person name="Davidsen T.M."/>
            <person name="Wayne K.J."/>
            <person name="Tettelin H."/>
            <person name="Glass J.I."/>
            <person name="Rusch D."/>
            <person name="Podicherti R."/>
            <person name="Tsui H.-C.T."/>
            <person name="Winkler M.E."/>
        </authorList>
    </citation>
    <scope>NUCLEOTIDE SEQUENCE</scope>
</reference>
<name>A0A381QVG1_9ZZZZ</name>
<gene>
    <name evidence="1" type="ORF">METZ01_LOCUS36229</name>
</gene>
<dbReference type="AlphaFoldDB" id="A0A381QVG1"/>
<protein>
    <submittedName>
        <fullName evidence="1">Uncharacterized protein</fullName>
    </submittedName>
</protein>